<dbReference type="EMBL" id="VSRR010023044">
    <property type="protein sequence ID" value="MPC65200.1"/>
    <property type="molecule type" value="Genomic_DNA"/>
</dbReference>
<dbReference type="Proteomes" id="UP000324222">
    <property type="component" value="Unassembled WGS sequence"/>
</dbReference>
<name>A0A5B7GYU8_PORTR</name>
<evidence type="ECO:0000313" key="1">
    <source>
        <dbReference type="EMBL" id="MPC65200.1"/>
    </source>
</evidence>
<comment type="caution">
    <text evidence="1">The sequence shown here is derived from an EMBL/GenBank/DDBJ whole genome shotgun (WGS) entry which is preliminary data.</text>
</comment>
<organism evidence="1 2">
    <name type="scientific">Portunus trituberculatus</name>
    <name type="common">Swimming crab</name>
    <name type="synonym">Neptunus trituberculatus</name>
    <dbReference type="NCBI Taxonomy" id="210409"/>
    <lineage>
        <taxon>Eukaryota</taxon>
        <taxon>Metazoa</taxon>
        <taxon>Ecdysozoa</taxon>
        <taxon>Arthropoda</taxon>
        <taxon>Crustacea</taxon>
        <taxon>Multicrustacea</taxon>
        <taxon>Malacostraca</taxon>
        <taxon>Eumalacostraca</taxon>
        <taxon>Eucarida</taxon>
        <taxon>Decapoda</taxon>
        <taxon>Pleocyemata</taxon>
        <taxon>Brachyura</taxon>
        <taxon>Eubrachyura</taxon>
        <taxon>Portunoidea</taxon>
        <taxon>Portunidae</taxon>
        <taxon>Portuninae</taxon>
        <taxon>Portunus</taxon>
    </lineage>
</organism>
<protein>
    <submittedName>
        <fullName evidence="1">Uncharacterized protein</fullName>
    </submittedName>
</protein>
<accession>A0A5B7GYU8</accession>
<gene>
    <name evidence="1" type="ORF">E2C01_059331</name>
</gene>
<keyword evidence="2" id="KW-1185">Reference proteome</keyword>
<reference evidence="1 2" key="1">
    <citation type="submission" date="2019-05" db="EMBL/GenBank/DDBJ databases">
        <title>Another draft genome of Portunus trituberculatus and its Hox gene families provides insights of decapod evolution.</title>
        <authorList>
            <person name="Jeong J.-H."/>
            <person name="Song I."/>
            <person name="Kim S."/>
            <person name="Choi T."/>
            <person name="Kim D."/>
            <person name="Ryu S."/>
            <person name="Kim W."/>
        </authorList>
    </citation>
    <scope>NUCLEOTIDE SEQUENCE [LARGE SCALE GENOMIC DNA]</scope>
    <source>
        <tissue evidence="1">Muscle</tissue>
    </source>
</reference>
<evidence type="ECO:0000313" key="2">
    <source>
        <dbReference type="Proteomes" id="UP000324222"/>
    </source>
</evidence>
<sequence length="64" mass="7318">MWRVYGSFQAGRCCVPAPPPEPHQSLAWDHQQPTHIGGQVGRWAARGYDYHRDSAARDRDGREE</sequence>
<proteinExistence type="predicted"/>
<dbReference type="AlphaFoldDB" id="A0A5B7GYU8"/>